<evidence type="ECO:0000313" key="7">
    <source>
        <dbReference type="Proteomes" id="UP000468388"/>
    </source>
</evidence>
<dbReference type="Proteomes" id="UP000468388">
    <property type="component" value="Unassembled WGS sequence"/>
</dbReference>
<dbReference type="RefSeq" id="WP_157297719.1">
    <property type="nucleotide sequence ID" value="NZ_BAAAZB010000005.1"/>
</dbReference>
<dbReference type="OrthoDB" id="9776971at2"/>
<sequence>MERRNFLKQAIVTAAGSALLPGITKAGAFWEDTPLVIDGKGPGKGFTNFWTKTVGAGRASEGLRANWLEQLQFSKKHCGFEYARLHGIFHDDMFVIKNNNGTTVYNWQYVDEVYDKMLKSGVKPFVELSFFPKDISSGQSSQLWWKAHVTPPADFVKWTDLVTSFAKHCIERFGIEEVSTWYFEVWNEPDQRAFWDGTKAQYFELYKASATALKAVSPRLRVGGPATGSFGADGKGVWIEEFLAYCAGEKLPVDFVSTHPYPANGGQPRELDATSKDLLWLNGVVRKSPFPQAEIHCTEWNSSASVHDAMHDGLPVAAYIVKVNADSIGLVDSLAYSSFSDGYDETGAGDAFHGGVGLVNNFSIPKPSFHAYRMLHAMGDELLYNKDGIVVTRHKDSKRLSAILYNLPAAIKTVPMGAADALFSVGEDKAFNFKLTGTHPDARFNVEILDRDNGNALKAFKDAGSPESPAKDQIQTLQQMAMAVKEAQILASTTGILQVGMTLRSWDVVLIDEVK</sequence>
<keyword evidence="7" id="KW-1185">Reference proteome</keyword>
<feature type="active site" description="Proton donor" evidence="4">
    <location>
        <position position="188"/>
    </location>
</feature>
<dbReference type="PROSITE" id="PS01027">
    <property type="entry name" value="GLYCOSYL_HYDROL_F39"/>
    <property type="match status" value="1"/>
</dbReference>
<proteinExistence type="inferred from homology"/>
<comment type="similarity">
    <text evidence="1">Belongs to the glycosyl hydrolase 39 family.</text>
</comment>
<evidence type="ECO:0000256" key="2">
    <source>
        <dbReference type="ARBA" id="ARBA00022801"/>
    </source>
</evidence>
<dbReference type="Gene3D" id="3.20.20.80">
    <property type="entry name" value="Glycosidases"/>
    <property type="match status" value="1"/>
</dbReference>
<dbReference type="InterPro" id="IPR017853">
    <property type="entry name" value="GH"/>
</dbReference>
<dbReference type="Pfam" id="PF01229">
    <property type="entry name" value="Glyco_hydro_39"/>
    <property type="match status" value="1"/>
</dbReference>
<dbReference type="EMBL" id="WRXO01000001">
    <property type="protein sequence ID" value="MVT39013.1"/>
    <property type="molecule type" value="Genomic_DNA"/>
</dbReference>
<dbReference type="InterPro" id="IPR051923">
    <property type="entry name" value="Glycosyl_Hydrolase_39"/>
</dbReference>
<organism evidence="6 7">
    <name type="scientific">Chitinophaga oryziterrae</name>
    <dbReference type="NCBI Taxonomy" id="1031224"/>
    <lineage>
        <taxon>Bacteria</taxon>
        <taxon>Pseudomonadati</taxon>
        <taxon>Bacteroidota</taxon>
        <taxon>Chitinophagia</taxon>
        <taxon>Chitinophagales</taxon>
        <taxon>Chitinophagaceae</taxon>
        <taxon>Chitinophaga</taxon>
    </lineage>
</organism>
<evidence type="ECO:0000256" key="3">
    <source>
        <dbReference type="ARBA" id="ARBA00023295"/>
    </source>
</evidence>
<dbReference type="Gene3D" id="2.60.40.1500">
    <property type="entry name" value="Glycosyl hydrolase domain, family 39"/>
    <property type="match status" value="1"/>
</dbReference>
<dbReference type="PRINTS" id="PR00745">
    <property type="entry name" value="GLHYDRLASE39"/>
</dbReference>
<gene>
    <name evidence="6" type="ORF">GO495_00330</name>
</gene>
<protein>
    <recommendedName>
        <fullName evidence="5">Glycosyl hydrolases family 39 N-terminal catalytic domain-containing protein</fullName>
    </recommendedName>
</protein>
<dbReference type="GO" id="GO:0005975">
    <property type="term" value="P:carbohydrate metabolic process"/>
    <property type="evidence" value="ECO:0007669"/>
    <property type="project" value="InterPro"/>
</dbReference>
<accession>A0A6N8J1W9</accession>
<dbReference type="PANTHER" id="PTHR12631:SF10">
    <property type="entry name" value="BETA-XYLOSIDASE-LIKE PROTEIN-RELATED"/>
    <property type="match status" value="1"/>
</dbReference>
<dbReference type="InterPro" id="IPR049166">
    <property type="entry name" value="GH39_cat"/>
</dbReference>
<evidence type="ECO:0000256" key="4">
    <source>
        <dbReference type="PIRSR" id="PIRSR600514-1"/>
    </source>
</evidence>
<evidence type="ECO:0000313" key="6">
    <source>
        <dbReference type="EMBL" id="MVT39013.1"/>
    </source>
</evidence>
<feature type="domain" description="Glycosyl hydrolases family 39 N-terminal catalytic" evidence="5">
    <location>
        <begin position="37"/>
        <end position="496"/>
    </location>
</feature>
<dbReference type="PANTHER" id="PTHR12631">
    <property type="entry name" value="ALPHA-L-IDURONIDASE"/>
    <property type="match status" value="1"/>
</dbReference>
<dbReference type="SUPFAM" id="SSF51011">
    <property type="entry name" value="Glycosyl hydrolase domain"/>
    <property type="match status" value="1"/>
</dbReference>
<keyword evidence="2" id="KW-0378">Hydrolase</keyword>
<evidence type="ECO:0000256" key="1">
    <source>
        <dbReference type="ARBA" id="ARBA00008875"/>
    </source>
</evidence>
<dbReference type="InterPro" id="IPR000514">
    <property type="entry name" value="Glyco_hydro_39"/>
</dbReference>
<evidence type="ECO:0000259" key="5">
    <source>
        <dbReference type="Pfam" id="PF01229"/>
    </source>
</evidence>
<dbReference type="SUPFAM" id="SSF51445">
    <property type="entry name" value="(Trans)glycosidases"/>
    <property type="match status" value="1"/>
</dbReference>
<comment type="caution">
    <text evidence="6">The sequence shown here is derived from an EMBL/GenBank/DDBJ whole genome shotgun (WGS) entry which is preliminary data.</text>
</comment>
<reference evidence="6 7" key="1">
    <citation type="submission" date="2019-12" db="EMBL/GenBank/DDBJ databases">
        <title>The draft genomic sequence of strain Chitinophaga oryziterrae JCM 16595.</title>
        <authorList>
            <person name="Zhang X."/>
        </authorList>
    </citation>
    <scope>NUCLEOTIDE SEQUENCE [LARGE SCALE GENOMIC DNA]</scope>
    <source>
        <strain evidence="6 7">JCM 16595</strain>
    </source>
</reference>
<keyword evidence="3" id="KW-0326">Glycosidase</keyword>
<dbReference type="InterPro" id="IPR049165">
    <property type="entry name" value="GH39_as"/>
</dbReference>
<dbReference type="GO" id="GO:0004553">
    <property type="term" value="F:hydrolase activity, hydrolyzing O-glycosyl compounds"/>
    <property type="evidence" value="ECO:0007669"/>
    <property type="project" value="InterPro"/>
</dbReference>
<dbReference type="AlphaFoldDB" id="A0A6N8J1W9"/>
<name>A0A6N8J1W9_9BACT</name>